<dbReference type="Gene3D" id="3.40.50.1110">
    <property type="entry name" value="SGNH hydrolase"/>
    <property type="match status" value="1"/>
</dbReference>
<dbReference type="InterPro" id="IPR036514">
    <property type="entry name" value="SGNH_hydro_sf"/>
</dbReference>
<evidence type="ECO:0000313" key="3">
    <source>
        <dbReference type="EMBL" id="MBO8187690.1"/>
    </source>
</evidence>
<gene>
    <name evidence="3" type="ORF">JW592_19815</name>
</gene>
<dbReference type="EMBL" id="JAFFZN010000018">
    <property type="protein sequence ID" value="MBO8187690.1"/>
    <property type="molecule type" value="Genomic_DNA"/>
</dbReference>
<feature type="domain" description="SGNH hydrolase-type esterase" evidence="2">
    <location>
        <begin position="46"/>
        <end position="282"/>
    </location>
</feature>
<feature type="signal peptide" evidence="1">
    <location>
        <begin position="1"/>
        <end position="36"/>
    </location>
</feature>
<sequence>MRSRMPNCRARTAVALATATAAVTAGAGLGASPALAQDTTVHRYVALGDSYAAGAGVPNTVDETCSRSDRNYPSLVKAALGPAGHQDVTCGGATTEDLYTGQHPSVAPQLDALSAETDLVTLTIGGNDIGFGNIIVRCVTLGLFNPLGSPCKKSYTWTGHDELAATIENTAPKISKALEDIRARAPRAKILITGYPAILPDDGSNCPTVVSIARGDAPWLRDTHKHLNTMIAKQAAEHGAVYVDTYSKSIGHDVCKPAGTRWMEPLVTNAAAPFHPNAAGEKAMSESVLAATR</sequence>
<name>A0ABS3WX31_9ACTN</name>
<dbReference type="Pfam" id="PF13472">
    <property type="entry name" value="Lipase_GDSL_2"/>
    <property type="match status" value="1"/>
</dbReference>
<dbReference type="CDD" id="cd01823">
    <property type="entry name" value="SEST_like"/>
    <property type="match status" value="1"/>
</dbReference>
<proteinExistence type="predicted"/>
<protein>
    <submittedName>
        <fullName evidence="3">SGNH/GDSL hydrolase family protein</fullName>
    </submittedName>
</protein>
<dbReference type="GO" id="GO:0016787">
    <property type="term" value="F:hydrolase activity"/>
    <property type="evidence" value="ECO:0007669"/>
    <property type="project" value="UniProtKB-KW"/>
</dbReference>
<accession>A0ABS3WX31</accession>
<dbReference type="RefSeq" id="WP_209266497.1">
    <property type="nucleotide sequence ID" value="NZ_JAFFZN010000018.1"/>
</dbReference>
<dbReference type="Proteomes" id="UP001518976">
    <property type="component" value="Unassembled WGS sequence"/>
</dbReference>
<keyword evidence="3" id="KW-0378">Hydrolase</keyword>
<feature type="chain" id="PRO_5046351704" evidence="1">
    <location>
        <begin position="37"/>
        <end position="293"/>
    </location>
</feature>
<dbReference type="PANTHER" id="PTHR37981:SF1">
    <property type="entry name" value="SGNH HYDROLASE-TYPE ESTERASE DOMAIN-CONTAINING PROTEIN"/>
    <property type="match status" value="1"/>
</dbReference>
<organism evidence="3 4">
    <name type="scientific">Streptomyces spirodelae</name>
    <dbReference type="NCBI Taxonomy" id="2812904"/>
    <lineage>
        <taxon>Bacteria</taxon>
        <taxon>Bacillati</taxon>
        <taxon>Actinomycetota</taxon>
        <taxon>Actinomycetes</taxon>
        <taxon>Kitasatosporales</taxon>
        <taxon>Streptomycetaceae</taxon>
        <taxon>Streptomyces</taxon>
    </lineage>
</organism>
<evidence type="ECO:0000256" key="1">
    <source>
        <dbReference type="SAM" id="SignalP"/>
    </source>
</evidence>
<dbReference type="PANTHER" id="PTHR37981">
    <property type="entry name" value="LIPASE 2"/>
    <property type="match status" value="1"/>
</dbReference>
<comment type="caution">
    <text evidence="3">The sequence shown here is derived from an EMBL/GenBank/DDBJ whole genome shotgun (WGS) entry which is preliminary data.</text>
</comment>
<evidence type="ECO:0000313" key="4">
    <source>
        <dbReference type="Proteomes" id="UP001518976"/>
    </source>
</evidence>
<dbReference type="SUPFAM" id="SSF52266">
    <property type="entry name" value="SGNH hydrolase"/>
    <property type="match status" value="1"/>
</dbReference>
<keyword evidence="4" id="KW-1185">Reference proteome</keyword>
<evidence type="ECO:0000259" key="2">
    <source>
        <dbReference type="Pfam" id="PF13472"/>
    </source>
</evidence>
<dbReference type="InterPro" id="IPR013830">
    <property type="entry name" value="SGNH_hydro"/>
</dbReference>
<keyword evidence="1" id="KW-0732">Signal</keyword>
<dbReference type="InterPro" id="IPR037460">
    <property type="entry name" value="SEST-like"/>
</dbReference>
<reference evidence="3 4" key="1">
    <citation type="submission" date="2021-02" db="EMBL/GenBank/DDBJ databases">
        <title>Streptomyces spirodelae sp. nov., isolated from duckweed.</title>
        <authorList>
            <person name="Saimee Y."/>
            <person name="Duangmal K."/>
        </authorList>
    </citation>
    <scope>NUCLEOTIDE SEQUENCE [LARGE SCALE GENOMIC DNA]</scope>
    <source>
        <strain evidence="3 4">DW4-2</strain>
    </source>
</reference>